<dbReference type="PANTHER" id="PTHR34212:SF3">
    <property type="entry name" value="MADS-BOX DOMAIN-CONTAINING PROTEIN"/>
    <property type="match status" value="1"/>
</dbReference>
<reference evidence="3" key="1">
    <citation type="submission" date="2021-01" db="EMBL/GenBank/DDBJ databases">
        <authorList>
            <consortium name="Genoscope - CEA"/>
            <person name="William W."/>
        </authorList>
    </citation>
    <scope>NUCLEOTIDE SEQUENCE</scope>
</reference>
<accession>A0A816XVW7</accession>
<dbReference type="Proteomes" id="UP001295469">
    <property type="component" value="Chromosome A01"/>
</dbReference>
<keyword evidence="1" id="KW-0175">Coiled coil</keyword>
<protein>
    <submittedName>
        <fullName evidence="3">(rape) hypothetical protein</fullName>
    </submittedName>
</protein>
<evidence type="ECO:0000256" key="2">
    <source>
        <dbReference type="SAM" id="MobiDB-lite"/>
    </source>
</evidence>
<evidence type="ECO:0000256" key="1">
    <source>
        <dbReference type="SAM" id="Coils"/>
    </source>
</evidence>
<sequence length="278" mass="31067">KKHNGKDEFDRVKQAEKKKRRLEKALATSAAIRAELEKKKQRKLEEQQRLDEEGAAIAEAAALHVLLGEDSDDGFMLGEGKCCKIDLFRGERTNYVPRQSCASYASKKHNGKDEFDRVKQAEKKKRRLEKALANSAAIRAELEKKKQRKLEEQQRLDEEGAAIAEAVALHVLLGEDSDDSSRVMLGQEKGCFKMDLFTGERTNYVPRQSCASYAVQGIGFVSNGYGLGDSNWSPFTRESWDSNMGVSADLIAAQAVSSLRISENTDRNAFVLKGMFRG</sequence>
<feature type="compositionally biased region" description="Basic and acidic residues" evidence="2">
    <location>
        <begin position="1"/>
        <end position="15"/>
    </location>
</feature>
<organism evidence="3">
    <name type="scientific">Brassica napus</name>
    <name type="common">Rape</name>
    <dbReference type="NCBI Taxonomy" id="3708"/>
    <lineage>
        <taxon>Eukaryota</taxon>
        <taxon>Viridiplantae</taxon>
        <taxon>Streptophyta</taxon>
        <taxon>Embryophyta</taxon>
        <taxon>Tracheophyta</taxon>
        <taxon>Spermatophyta</taxon>
        <taxon>Magnoliopsida</taxon>
        <taxon>eudicotyledons</taxon>
        <taxon>Gunneridae</taxon>
        <taxon>Pentapetalae</taxon>
        <taxon>rosids</taxon>
        <taxon>malvids</taxon>
        <taxon>Brassicales</taxon>
        <taxon>Brassicaceae</taxon>
        <taxon>Brassiceae</taxon>
        <taxon>Brassica</taxon>
    </lineage>
</organism>
<proteinExistence type="predicted"/>
<gene>
    <name evidence="3" type="ORF">DARMORV10_A01P16930.1</name>
</gene>
<feature type="non-terminal residue" evidence="3">
    <location>
        <position position="278"/>
    </location>
</feature>
<dbReference type="PANTHER" id="PTHR34212">
    <property type="entry name" value="OS02G0104200 PROTEIN"/>
    <property type="match status" value="1"/>
</dbReference>
<dbReference type="AlphaFoldDB" id="A0A816XVW7"/>
<feature type="coiled-coil region" evidence="1">
    <location>
        <begin position="118"/>
        <end position="159"/>
    </location>
</feature>
<feature type="region of interest" description="Disordered" evidence="2">
    <location>
        <begin position="1"/>
        <end position="24"/>
    </location>
</feature>
<name>A0A816XVW7_BRANA</name>
<dbReference type="EMBL" id="HG994355">
    <property type="protein sequence ID" value="CAF2149884.1"/>
    <property type="molecule type" value="Genomic_DNA"/>
</dbReference>
<evidence type="ECO:0000313" key="3">
    <source>
        <dbReference type="EMBL" id="CAF2149884.1"/>
    </source>
</evidence>